<dbReference type="PANTHER" id="PTHR48249">
    <property type="entry name" value="MEDIATOR OF RNA POLYMERASE II TRANSCRIPTION SUBUNIT 13"/>
    <property type="match status" value="1"/>
</dbReference>
<feature type="compositionally biased region" description="Polar residues" evidence="12">
    <location>
        <begin position="1354"/>
        <end position="1367"/>
    </location>
</feature>
<evidence type="ECO:0000256" key="11">
    <source>
        <dbReference type="RuleBase" id="RU364134"/>
    </source>
</evidence>
<dbReference type="PANTHER" id="PTHR48249:SF3">
    <property type="entry name" value="MEDIATOR OF RNA POLYMERASE II TRANSCRIPTION SUBUNIT 13"/>
    <property type="match status" value="1"/>
</dbReference>
<keyword evidence="6 11" id="KW-0010">Activator</keyword>
<feature type="compositionally biased region" description="Polar residues" evidence="12">
    <location>
        <begin position="782"/>
        <end position="797"/>
    </location>
</feature>
<evidence type="ECO:0000256" key="5">
    <source>
        <dbReference type="ARBA" id="ARBA00023015"/>
    </source>
</evidence>
<evidence type="ECO:0000313" key="16">
    <source>
        <dbReference type="EMBL" id="KAK3316175.1"/>
    </source>
</evidence>
<evidence type="ECO:0000256" key="7">
    <source>
        <dbReference type="ARBA" id="ARBA00023163"/>
    </source>
</evidence>
<dbReference type="Pfam" id="PF18296">
    <property type="entry name" value="MID_MedPIWI"/>
    <property type="match status" value="1"/>
</dbReference>
<comment type="subcellular location">
    <subcellularLocation>
        <location evidence="1 11">Nucleus</location>
    </subcellularLocation>
</comment>
<feature type="domain" description="Mediator complex subunit Med13 C-terminal" evidence="13">
    <location>
        <begin position="1192"/>
        <end position="1517"/>
    </location>
</feature>
<proteinExistence type="inferred from homology"/>
<feature type="compositionally biased region" description="Low complexity" evidence="12">
    <location>
        <begin position="1394"/>
        <end position="1407"/>
    </location>
</feature>
<feature type="region of interest" description="Disordered" evidence="12">
    <location>
        <begin position="1354"/>
        <end position="1417"/>
    </location>
</feature>
<sequence>MDAGEYDTNTLLINNLSSIAYRIYEPIASQSSTYTFAASDVEHALRNDGHLVYMDSARRGIWCFYLSGKDASSSSQPEHHGLTARMEVCGYPLGMVGEGNFEPTSLLKSRPPGTNLINTPSSSSSSGSAQDMTFRGAQTFNMPLAGLQGPGTMMLDGKMAPAPIQDVKGYSSVPIQEVHEFFITAVLSSLSASFCHRAGAIALNHRTVLLPPEASHHEEGDSIEARTSALATFRIYLTTTGSLIISLCVSLLQGLASSADAARANLFPSGSMVLAAPLGAFGTLQGIVDSDVHTVDNGFGQSPDTHISRVRPDPSDRFSQWRSTCSKKIQMSGTSPSLLERCSWVNIQFVPRKPYEPRVPGPTAPWPAVLCFRKPKIASALDNGFEKGPFTSASEQLDPLNSVRAWNQGIPMLEDTMARRKRERDTLASRENVEPDIRNPQYNGYSPMVLRRSSNGGAAAATAANGVMYPTPPDGIQPPGVAPPFDASVVSPGPAPPMAAPVDADAMIQNGSSGGDGFGGGWDGPDIKREPQGANFLENENMFDDLGDDMFEGNELTDADFNFFDEQPGGVEMDLSVLPELGSSMGMSATLSQPTDRASHTAIAGDNNKPAVITPQFTKPELKHARSTLTEESRHLTNMESFNLNSAVGVKRYPSPFNPDTVYKRIRASVHRPSQSRSSSKTAPSRRRSMFEKVDFDPSLSLVNKKYQENGLFNYTIPDVKGKEIKPVENKSPLTTGSSSGLAKRRRGGLRELPPSLNLLLAKISGAPENSPTRPDDALSDSEASSWDSDQDNASDTTGGGSSPAKSSVARRRPDDDTVSMAASFRDLESTSADSPSYGNIDLLRLSRPDIPELSITKYFTDPEPEPLQLSCTDEKFITVAQILTEQAASGFLRFGQQSPWPRSRESRRSLVSTMRYTIQGLRKALPRSLGGAAECQLRPFIEVQDVPLLAPPNRIQPRPAGQELVRPNIFSIPAPHIELRRYETPISVLPSALSFWESLGLVPCQGPKDVVSIGVFPALDGMRDSVAVFLERVGSKYESLKLGSFSTLPTTNSIVDGLLPVITDQEMSSMASPGHGLFRSGSALTEYMMKLAQALAASSMSDKNFVIYSVYTLDSPSSVVDYCAAFEELFEHYKRCLSDRKKEIVNDLVLQLVPLDLVTSETSLVIPSPFDYARLCIETYDRCTIFGGTMPAPAIVLEPALPRQLDFKITPTPSPNLLHENSCIHIAYAQSVDERWITAAWTDSRGSKQMTASYCLGRRTRPLTRQVVEVVNEIWETTHDLISISKVHWRVIITKCGPMDQQEVEHWITLAQNDTKATASLTLLTVDTNPSLQLIPPPLKIPLNASSVFYSTPVSTPQPSMLSPDQSGNNPPTPMGGGGAATPGAGGGGGPDGNNSSSSNNNTAATDPDPDSTLVDATDMTWGVVSSHRLNNSSSLTELNPALASGYLVKRCGPRPEDAPVAMEVNVIHTEGSNPRVYDHLLREMLINFRGLGTLARVRGVVDKEVDVRPWHVAAAEKAVRALYLMM</sequence>
<gene>
    <name evidence="16" type="ORF">B0H66DRAFT_283851</name>
</gene>
<reference evidence="16" key="2">
    <citation type="submission" date="2023-06" db="EMBL/GenBank/DDBJ databases">
        <authorList>
            <consortium name="Lawrence Berkeley National Laboratory"/>
            <person name="Haridas S."/>
            <person name="Hensen N."/>
            <person name="Bonometti L."/>
            <person name="Westerberg I."/>
            <person name="Brannstrom I.O."/>
            <person name="Guillou S."/>
            <person name="Cros-Aarteil S."/>
            <person name="Calhoun S."/>
            <person name="Kuo A."/>
            <person name="Mondo S."/>
            <person name="Pangilinan J."/>
            <person name="Riley R."/>
            <person name="Labutti K."/>
            <person name="Andreopoulos B."/>
            <person name="Lipzen A."/>
            <person name="Chen C."/>
            <person name="Yanf M."/>
            <person name="Daum C."/>
            <person name="Ng V."/>
            <person name="Clum A."/>
            <person name="Steindorff A."/>
            <person name="Ohm R."/>
            <person name="Martin F."/>
            <person name="Silar P."/>
            <person name="Natvig D."/>
            <person name="Lalanne C."/>
            <person name="Gautier V."/>
            <person name="Ament-Velasquez S.L."/>
            <person name="Kruys A."/>
            <person name="Hutchinson M.I."/>
            <person name="Powell A.J."/>
            <person name="Barry K."/>
            <person name="Miller A.N."/>
            <person name="Grigoriev I.V."/>
            <person name="Debuchy R."/>
            <person name="Gladieux P."/>
            <person name="Thoren M.H."/>
            <person name="Johannesson H."/>
        </authorList>
    </citation>
    <scope>NUCLEOTIDE SEQUENCE</scope>
    <source>
        <strain evidence="16">CBS 118394</strain>
    </source>
</reference>
<evidence type="ECO:0000256" key="4">
    <source>
        <dbReference type="ARBA" id="ARBA00022491"/>
    </source>
</evidence>
<feature type="domain" description="MID" evidence="15">
    <location>
        <begin position="1009"/>
        <end position="1184"/>
    </location>
</feature>
<dbReference type="Proteomes" id="UP001283341">
    <property type="component" value="Unassembled WGS sequence"/>
</dbReference>
<evidence type="ECO:0000259" key="14">
    <source>
        <dbReference type="Pfam" id="PF11597"/>
    </source>
</evidence>
<feature type="region of interest" description="Disordered" evidence="12">
    <location>
        <begin position="667"/>
        <end position="691"/>
    </location>
</feature>
<dbReference type="GO" id="GO:0003713">
    <property type="term" value="F:transcription coactivator activity"/>
    <property type="evidence" value="ECO:0007669"/>
    <property type="project" value="TreeGrafter"/>
</dbReference>
<comment type="caution">
    <text evidence="16">The sequence shown here is derived from an EMBL/GenBank/DDBJ whole genome shotgun (WGS) entry which is preliminary data.</text>
</comment>
<feature type="domain" description="Mediator complex subunit Med13 N-terminal" evidence="14">
    <location>
        <begin position="8"/>
        <end position="374"/>
    </location>
</feature>
<dbReference type="InterPro" id="IPR041285">
    <property type="entry name" value="MID_MedPIWI"/>
</dbReference>
<dbReference type="Pfam" id="PF11597">
    <property type="entry name" value="Med13_N"/>
    <property type="match status" value="1"/>
</dbReference>
<organism evidence="16 17">
    <name type="scientific">Apodospora peruviana</name>
    <dbReference type="NCBI Taxonomy" id="516989"/>
    <lineage>
        <taxon>Eukaryota</taxon>
        <taxon>Fungi</taxon>
        <taxon>Dikarya</taxon>
        <taxon>Ascomycota</taxon>
        <taxon>Pezizomycotina</taxon>
        <taxon>Sordariomycetes</taxon>
        <taxon>Sordariomycetidae</taxon>
        <taxon>Sordariales</taxon>
        <taxon>Lasiosphaeriaceae</taxon>
        <taxon>Apodospora</taxon>
    </lineage>
</organism>
<feature type="region of interest" description="Disordered" evidence="12">
    <location>
        <begin position="765"/>
        <end position="818"/>
    </location>
</feature>
<dbReference type="EMBL" id="JAUEDM010000005">
    <property type="protein sequence ID" value="KAK3316175.1"/>
    <property type="molecule type" value="Genomic_DNA"/>
</dbReference>
<protein>
    <recommendedName>
        <fullName evidence="3 11">Mediator of RNA polymerase II transcription subunit 13</fullName>
    </recommendedName>
    <alternativeName>
        <fullName evidence="10 11">Mediator complex subunit 13</fullName>
    </alternativeName>
</protein>
<evidence type="ECO:0000256" key="9">
    <source>
        <dbReference type="ARBA" id="ARBA00025661"/>
    </source>
</evidence>
<comment type="subunit">
    <text evidence="11">Component of the SRB8-11 complex, which itself associates with the Mediator complex.</text>
</comment>
<feature type="compositionally biased region" description="Gly residues" evidence="12">
    <location>
        <begin position="1376"/>
        <end position="1393"/>
    </location>
</feature>
<evidence type="ECO:0000259" key="13">
    <source>
        <dbReference type="Pfam" id="PF06333"/>
    </source>
</evidence>
<feature type="compositionally biased region" description="Low complexity" evidence="12">
    <location>
        <begin position="671"/>
        <end position="683"/>
    </location>
</feature>
<evidence type="ECO:0000256" key="1">
    <source>
        <dbReference type="ARBA" id="ARBA00004123"/>
    </source>
</evidence>
<feature type="region of interest" description="Disordered" evidence="12">
    <location>
        <begin position="726"/>
        <end position="751"/>
    </location>
</feature>
<keyword evidence="8 11" id="KW-0539">Nucleus</keyword>
<evidence type="ECO:0000256" key="12">
    <source>
        <dbReference type="SAM" id="MobiDB-lite"/>
    </source>
</evidence>
<dbReference type="GO" id="GO:0016592">
    <property type="term" value="C:mediator complex"/>
    <property type="evidence" value="ECO:0007669"/>
    <property type="project" value="InterPro"/>
</dbReference>
<evidence type="ECO:0000256" key="2">
    <source>
        <dbReference type="ARBA" id="ARBA00009354"/>
    </source>
</evidence>
<evidence type="ECO:0000256" key="3">
    <source>
        <dbReference type="ARBA" id="ARBA00019618"/>
    </source>
</evidence>
<keyword evidence="4 11" id="KW-0678">Repressor</keyword>
<dbReference type="InterPro" id="IPR051139">
    <property type="entry name" value="Mediator_complx_sub13"/>
</dbReference>
<name>A0AAE0M227_9PEZI</name>
<evidence type="ECO:0000256" key="10">
    <source>
        <dbReference type="ARBA" id="ARBA00032008"/>
    </source>
</evidence>
<keyword evidence="17" id="KW-1185">Reference proteome</keyword>
<keyword evidence="5 11" id="KW-0805">Transcription regulation</keyword>
<dbReference type="InterPro" id="IPR009401">
    <property type="entry name" value="Med13_C"/>
</dbReference>
<dbReference type="Pfam" id="PF06333">
    <property type="entry name" value="Med13_C"/>
    <property type="match status" value="1"/>
</dbReference>
<evidence type="ECO:0000259" key="15">
    <source>
        <dbReference type="Pfam" id="PF18296"/>
    </source>
</evidence>
<evidence type="ECO:0000256" key="6">
    <source>
        <dbReference type="ARBA" id="ARBA00023159"/>
    </source>
</evidence>
<accession>A0AAE0M227</accession>
<keyword evidence="7 11" id="KW-0804">Transcription</keyword>
<dbReference type="GO" id="GO:0045944">
    <property type="term" value="P:positive regulation of transcription by RNA polymerase II"/>
    <property type="evidence" value="ECO:0007669"/>
    <property type="project" value="TreeGrafter"/>
</dbReference>
<evidence type="ECO:0000256" key="8">
    <source>
        <dbReference type="ARBA" id="ARBA00023242"/>
    </source>
</evidence>
<reference evidence="16" key="1">
    <citation type="journal article" date="2023" name="Mol. Phylogenet. Evol.">
        <title>Genome-scale phylogeny and comparative genomics of the fungal order Sordariales.</title>
        <authorList>
            <person name="Hensen N."/>
            <person name="Bonometti L."/>
            <person name="Westerberg I."/>
            <person name="Brannstrom I.O."/>
            <person name="Guillou S."/>
            <person name="Cros-Aarteil S."/>
            <person name="Calhoun S."/>
            <person name="Haridas S."/>
            <person name="Kuo A."/>
            <person name="Mondo S."/>
            <person name="Pangilinan J."/>
            <person name="Riley R."/>
            <person name="LaButti K."/>
            <person name="Andreopoulos B."/>
            <person name="Lipzen A."/>
            <person name="Chen C."/>
            <person name="Yan M."/>
            <person name="Daum C."/>
            <person name="Ng V."/>
            <person name="Clum A."/>
            <person name="Steindorff A."/>
            <person name="Ohm R.A."/>
            <person name="Martin F."/>
            <person name="Silar P."/>
            <person name="Natvig D.O."/>
            <person name="Lalanne C."/>
            <person name="Gautier V."/>
            <person name="Ament-Velasquez S.L."/>
            <person name="Kruys A."/>
            <person name="Hutchinson M.I."/>
            <person name="Powell A.J."/>
            <person name="Barry K."/>
            <person name="Miller A.N."/>
            <person name="Grigoriev I.V."/>
            <person name="Debuchy R."/>
            <person name="Gladieux P."/>
            <person name="Hiltunen Thoren M."/>
            <person name="Johannesson H."/>
        </authorList>
    </citation>
    <scope>NUCLEOTIDE SEQUENCE</scope>
    <source>
        <strain evidence="16">CBS 118394</strain>
    </source>
</reference>
<comment type="function">
    <text evidence="9 11">Component of the SRB8-11 complex. The SRB8-11 complex is a regulatory module of the Mediator complex which is itself involved in regulation of basal and activated RNA polymerase II-dependent transcription. The SRB8-11 complex may be involved in the transcriptional repression of a subset of genes regulated by Mediator. It may inhibit the association of the Mediator complex with RNA polymerase II to form the holoenzyme complex.</text>
</comment>
<dbReference type="InterPro" id="IPR021643">
    <property type="entry name" value="Mediator_Med13_N"/>
</dbReference>
<comment type="similarity">
    <text evidence="2 11">Belongs to the Mediator complex subunit 13 family.</text>
</comment>
<evidence type="ECO:0000313" key="17">
    <source>
        <dbReference type="Proteomes" id="UP001283341"/>
    </source>
</evidence>
<feature type="compositionally biased region" description="Polar residues" evidence="12">
    <location>
        <begin position="732"/>
        <end position="741"/>
    </location>
</feature>